<evidence type="ECO:0000259" key="1">
    <source>
        <dbReference type="Pfam" id="PF12010"/>
    </source>
</evidence>
<name>E4QDB6_CALH1</name>
<dbReference type="eggNOG" id="COG1653">
    <property type="taxonomic scope" value="Bacteria"/>
</dbReference>
<dbReference type="Gene3D" id="3.40.190.10">
    <property type="entry name" value="Periplasmic binding protein-like II"/>
    <property type="match status" value="1"/>
</dbReference>
<dbReference type="Proteomes" id="UP000006890">
    <property type="component" value="Chromosome"/>
</dbReference>
<sequence>MKVLSKLVAIVLVIALIGGMFIVSSTGKAASNVPKNFVKVTYLMLGDPPTNGQLEKVSAEWNKVLKKKVNANLELKFTGWADWYTKYNMILASGEPIDLITSADDWLDLWPNAARGAFKPLDDLLPKYAPITWKSVPQSHWKLCKYNGKIIAIPEDQFTQWVNHGFFYRGDWARQAGIKLPIKDFETIEKYLDWIKKNKPGVIPWDAAVSIGQEIWDGWVESHTDAIGLPFGTGYHRIFWGKSAKDWATVYSPIFDNTMIEYAKMMKRWSDKGYFRKDVLTYKGDTRSALKEGKTGLDEHHTQTYLGLRVDMDKKQPGSDLQFFPWCYTRGNLVRLSILHGATCVGRNSKNPERALMVYDLIRNDPQVYRLVNYGIEGVQYILKKKNGVLVRATPPNYDENKHAFWSNFWGGRNDKLEIPSENTPIEIRNQLWGYFDKIAKDFPYTGWAFDPKPIQAELAALSNITNTYGPAISFGKVKDPVKAVQEYRNRLKAAGYDKALKEVQKQLLKFKKQMANQ</sequence>
<dbReference type="HOGENOM" id="CLU_037301_0_0_9"/>
<evidence type="ECO:0000313" key="3">
    <source>
        <dbReference type="Proteomes" id="UP000006890"/>
    </source>
</evidence>
<feature type="domain" description="DUF3502" evidence="1">
    <location>
        <begin position="444"/>
        <end position="513"/>
    </location>
</feature>
<evidence type="ECO:0000313" key="2">
    <source>
        <dbReference type="EMBL" id="ADQ06411.1"/>
    </source>
</evidence>
<keyword evidence="3" id="KW-1185">Reference proteome</keyword>
<dbReference type="InterPro" id="IPR050490">
    <property type="entry name" value="Bact_solute-bd_prot1"/>
</dbReference>
<organism evidence="2 3">
    <name type="scientific">Caldicellulosiruptor hydrothermalis (strain DSM 18901 / VKM B-2411 / 108)</name>
    <dbReference type="NCBI Taxonomy" id="632292"/>
    <lineage>
        <taxon>Bacteria</taxon>
        <taxon>Bacillati</taxon>
        <taxon>Bacillota</taxon>
        <taxon>Bacillota incertae sedis</taxon>
        <taxon>Caldicellulosiruptorales</taxon>
        <taxon>Caldicellulosiruptoraceae</taxon>
        <taxon>Caldicellulosiruptor</taxon>
    </lineage>
</organism>
<reference key="1">
    <citation type="submission" date="2010-09" db="EMBL/GenBank/DDBJ databases">
        <title>Complete sequence of Caldicellulosiruptor hydrothermalis 108.</title>
        <authorList>
            <consortium name="US DOE Joint Genome Institute"/>
            <person name="Lucas S."/>
            <person name="Copeland A."/>
            <person name="Lapidus A."/>
            <person name="Cheng J.-F."/>
            <person name="Bruce D."/>
            <person name="Goodwin L."/>
            <person name="Pitluck S."/>
            <person name="Davenport K."/>
            <person name="Detter J.C."/>
            <person name="Han C."/>
            <person name="Tapia R."/>
            <person name="Land M."/>
            <person name="Hauser L."/>
            <person name="Chang Y.-J."/>
            <person name="Jeffries C."/>
            <person name="Kyrpides N."/>
            <person name="Ivanova N."/>
            <person name="Mikhailova N."/>
            <person name="Blumer-Schuette S.E."/>
            <person name="Kelly R.M."/>
            <person name="Woyke T."/>
        </authorList>
    </citation>
    <scope>NUCLEOTIDE SEQUENCE</scope>
    <source>
        <strain>108</strain>
    </source>
</reference>
<protein>
    <submittedName>
        <fullName evidence="2">Extracellular solute-binding protein family 1</fullName>
    </submittedName>
</protein>
<dbReference type="Pfam" id="PF12010">
    <property type="entry name" value="DUF3502"/>
    <property type="match status" value="1"/>
</dbReference>
<dbReference type="SUPFAM" id="SSF53850">
    <property type="entry name" value="Periplasmic binding protein-like II"/>
    <property type="match status" value="1"/>
</dbReference>
<gene>
    <name evidence="2" type="ordered locus">Calhy_0670</name>
</gene>
<dbReference type="RefSeq" id="WP_013402613.1">
    <property type="nucleotide sequence ID" value="NC_014652.1"/>
</dbReference>
<dbReference type="EMBL" id="CP002219">
    <property type="protein sequence ID" value="ADQ06411.1"/>
    <property type="molecule type" value="Genomic_DNA"/>
</dbReference>
<accession>E4QDB6</accession>
<dbReference type="PANTHER" id="PTHR43649:SF11">
    <property type="entry name" value="ABC TRANSPORTER SUBSTRATE-BINDING PROTEIN YESO-RELATED"/>
    <property type="match status" value="1"/>
</dbReference>
<dbReference type="KEGG" id="chd:Calhy_0670"/>
<dbReference type="AlphaFoldDB" id="E4QDB6"/>
<reference evidence="2 3" key="2">
    <citation type="journal article" date="2011" name="J. Bacteriol.">
        <title>Complete genome sequences for the anaerobic, extremely thermophilic plant biomass-degrading bacteria Caldicellulosiruptor hydrothermalis, Caldicellulosiruptor kristjanssonii, Caldicellulosiruptor kronotskyensis, Caldicellulosiruptor owensenis, and Caldicellulosiruptor lactoaceticus.</title>
        <authorList>
            <person name="Blumer-Schuette S.E."/>
            <person name="Ozdemir I."/>
            <person name="Mistry D."/>
            <person name="Lucas S."/>
            <person name="Lapidus A."/>
            <person name="Cheng J.F."/>
            <person name="Goodwin L.A."/>
            <person name="Pitluck S."/>
            <person name="Land M.L."/>
            <person name="Hauser L.J."/>
            <person name="Woyke T."/>
            <person name="Mikhailova N."/>
            <person name="Pati A."/>
            <person name="Kyrpides N.C."/>
            <person name="Ivanova N."/>
            <person name="Detter J.C."/>
            <person name="Walston-Davenport K."/>
            <person name="Han S."/>
            <person name="Adams M.W."/>
            <person name="Kelly R.M."/>
        </authorList>
    </citation>
    <scope>NUCLEOTIDE SEQUENCE [LARGE SCALE GENOMIC DNA]</scope>
    <source>
        <strain evidence="3">DSM 18901 / VKM B-2411 / 108</strain>
    </source>
</reference>
<dbReference type="STRING" id="632292.Calhy_0670"/>
<proteinExistence type="predicted"/>
<dbReference type="PANTHER" id="PTHR43649">
    <property type="entry name" value="ARABINOSE-BINDING PROTEIN-RELATED"/>
    <property type="match status" value="1"/>
</dbReference>
<dbReference type="InterPro" id="IPR022627">
    <property type="entry name" value="DUF3502"/>
</dbReference>